<gene>
    <name evidence="2" type="primary">Acey_s0110.g179</name>
    <name evidence="2" type="ORF">Y032_0110g179</name>
</gene>
<organism evidence="2 3">
    <name type="scientific">Ancylostoma ceylanicum</name>
    <dbReference type="NCBI Taxonomy" id="53326"/>
    <lineage>
        <taxon>Eukaryota</taxon>
        <taxon>Metazoa</taxon>
        <taxon>Ecdysozoa</taxon>
        <taxon>Nematoda</taxon>
        <taxon>Chromadorea</taxon>
        <taxon>Rhabditida</taxon>
        <taxon>Rhabditina</taxon>
        <taxon>Rhabditomorpha</taxon>
        <taxon>Strongyloidea</taxon>
        <taxon>Ancylostomatidae</taxon>
        <taxon>Ancylostomatinae</taxon>
        <taxon>Ancylostoma</taxon>
    </lineage>
</organism>
<sequence>MRVRLSQAVVKTPGFGSADGAVRKAPEHEFTEWVIGTPCLISEEKDRVLVLDGGWVRRGPVAWEAAEFESPIENGSALAEGSAKLQGTGSPWPSSGEIDRIRAAIEE</sequence>
<dbReference type="Proteomes" id="UP000024635">
    <property type="component" value="Unassembled WGS sequence"/>
</dbReference>
<proteinExistence type="predicted"/>
<protein>
    <submittedName>
        <fullName evidence="2">Uncharacterized protein</fullName>
    </submittedName>
</protein>
<dbReference type="AlphaFoldDB" id="A0A016TEM1"/>
<evidence type="ECO:0000256" key="1">
    <source>
        <dbReference type="SAM" id="MobiDB-lite"/>
    </source>
</evidence>
<feature type="region of interest" description="Disordered" evidence="1">
    <location>
        <begin position="79"/>
        <end position="98"/>
    </location>
</feature>
<evidence type="ECO:0000313" key="2">
    <source>
        <dbReference type="EMBL" id="EYC01127.1"/>
    </source>
</evidence>
<name>A0A016TEM1_9BILA</name>
<reference evidence="3" key="1">
    <citation type="journal article" date="2015" name="Nat. Genet.">
        <title>The genome and transcriptome of the zoonotic hookworm Ancylostoma ceylanicum identify infection-specific gene families.</title>
        <authorList>
            <person name="Schwarz E.M."/>
            <person name="Hu Y."/>
            <person name="Antoshechkin I."/>
            <person name="Miller M.M."/>
            <person name="Sternberg P.W."/>
            <person name="Aroian R.V."/>
        </authorList>
    </citation>
    <scope>NUCLEOTIDE SEQUENCE</scope>
    <source>
        <strain evidence="3">HY135</strain>
    </source>
</reference>
<keyword evidence="3" id="KW-1185">Reference proteome</keyword>
<comment type="caution">
    <text evidence="2">The sequence shown here is derived from an EMBL/GenBank/DDBJ whole genome shotgun (WGS) entry which is preliminary data.</text>
</comment>
<dbReference type="EMBL" id="JARK01001446">
    <property type="protein sequence ID" value="EYC01127.1"/>
    <property type="molecule type" value="Genomic_DNA"/>
</dbReference>
<accession>A0A016TEM1</accession>
<evidence type="ECO:0000313" key="3">
    <source>
        <dbReference type="Proteomes" id="UP000024635"/>
    </source>
</evidence>